<evidence type="ECO:0000256" key="8">
    <source>
        <dbReference type="ARBA" id="ARBA00023128"/>
    </source>
</evidence>
<dbReference type="PROSITE" id="PS00489">
    <property type="entry name" value="RNA_POL_PHAGE_2"/>
    <property type="match status" value="1"/>
</dbReference>
<evidence type="ECO:0000256" key="11">
    <source>
        <dbReference type="RuleBase" id="RU003805"/>
    </source>
</evidence>
<organism evidence="14 15">
    <name type="scientific">Orbilia brochopaga</name>
    <dbReference type="NCBI Taxonomy" id="3140254"/>
    <lineage>
        <taxon>Eukaryota</taxon>
        <taxon>Fungi</taxon>
        <taxon>Dikarya</taxon>
        <taxon>Ascomycota</taxon>
        <taxon>Pezizomycotina</taxon>
        <taxon>Orbiliomycetes</taxon>
        <taxon>Orbiliales</taxon>
        <taxon>Orbiliaceae</taxon>
        <taxon>Orbilia</taxon>
    </lineage>
</organism>
<feature type="compositionally biased region" description="Basic and acidic residues" evidence="12">
    <location>
        <begin position="277"/>
        <end position="289"/>
    </location>
</feature>
<feature type="compositionally biased region" description="Basic and acidic residues" evidence="12">
    <location>
        <begin position="1472"/>
        <end position="1486"/>
    </location>
</feature>
<evidence type="ECO:0000256" key="6">
    <source>
        <dbReference type="ARBA" id="ARBA00022695"/>
    </source>
</evidence>
<dbReference type="InterPro" id="IPR024075">
    <property type="entry name" value="DNA-dir_RNA_pol_helix_hairp_sf"/>
</dbReference>
<keyword evidence="15" id="KW-1185">Reference proteome</keyword>
<dbReference type="SMART" id="SM01311">
    <property type="entry name" value="RPOL_N"/>
    <property type="match status" value="1"/>
</dbReference>
<comment type="function">
    <text evidence="1 11">DNA-dependent RNA polymerase catalyzes the transcription of DNA into RNA using the four ribonucleoside triphosphates as substrates.</text>
</comment>
<dbReference type="Gene3D" id="1.10.287.280">
    <property type="match status" value="1"/>
</dbReference>
<name>A0AAV9V2T7_9PEZI</name>
<dbReference type="Proteomes" id="UP001375240">
    <property type="component" value="Unassembled WGS sequence"/>
</dbReference>
<evidence type="ECO:0000259" key="13">
    <source>
        <dbReference type="SMART" id="SM01311"/>
    </source>
</evidence>
<dbReference type="FunFam" id="1.10.287.280:FF:000001">
    <property type="entry name" value="DNA-directed RNA polymerase"/>
    <property type="match status" value="1"/>
</dbReference>
<sequence length="1529" mass="171700">MLVRRCGRRQFPLRSTIQHCSAATYRPPRCQIPAYGTTSLLLRRFSATPHANSVSSSSNSTGATSTSSSSSPKKIDRTSVQSERNYSTATDVGQTEYPPAGGFPFYSKPEPQQPAKESSESSAASTSNESPPDFSWLRLHDPASFLMLNTPELPMHARPFELSRQAVDPFKIGTGSHREDVISAFLACVKMRKLDRAEIMLDRLHHDFIACTSIEQDQKSQDQEMVKNHNYFLRGYLGQAKEAAEIKEEYEKKKEVLSAASKEPPINIEADATSAGAEKEPTPTESKSEIRARIKEAEAALEYNVSKIEGWFRQNMTETYKLKGNDDTYAILMEAAILSSRQARAKKQEVAKIIFEWQQRKAGILGDVLRHLPASSIEFVKAAHKITKRDLHLEQEYILHDYKKPEIDEVMATDIKGSSLAAVKQSLQSFADHSVEKYMPIFKTQEERDQYAIDRQKVLEQDAYEAAISRWRADAEDPSGGLSRSHNPALNPLLHQWLVNMIPLIKQELKNVEEAEANPQETSNFERCQYGPYLRLLSPEKLAGITITNILRLATGWHDSTAMKASAAVISVGRAVEQEYISEQLKKQLETKQGDAKFFEKKSLQKQLAEARNERDVSLLVYRQNRRAEMEQDGSALILEQRWSQPIKAKVGSILVSLLFQCAKINAKPTNPKVLNTVPEDLTLEQPALYHGYQFVGGKKIGVIKLHDEFSSKLMSEPLKGTTLTKLLPMVARPRPWCAWNDGAYYFTPCRMVRIKDCLEQTLYIKEASKQGNLDRIFAGLDVLGSTAWKINQKVFDVILKVWNTGEAFAAIPPSSSKDMPFPEEPPADADVATKAAFKVAHQELALLRKNHHSQRCDVNFKMEIARAFYNEEFYFPHNVDFRGRAYAMPPHLNHIGNDLCRGLLKFSEKKPLGESGLRWLKIHLANLCGFDKASLKAREEWTEANLEKVFDSARKPLEGTRWWLESEDPWQTLATCFELEEALTSPDPLAFESNMPVHQDGTCNGLQHYAALGGDIAGARQVNLEPAEKPQDVYTGVAELVNDAVIEDAKNGHPEAKELLGHINRKVVKQTVMTNVYGVTFIGAKAQVKNRLVEKGVFAKDRTDKLALYLTRKIFNSLQTMFTGAHLIQKWFGECAKRISRSVSPQQYQSLTQHLDGSIPLEGRQPHTKERGKVEFMTSVVWTTPLGLPVVQPYRHEATVAVKTNLQQITIVDTSIINQVNSRRQMAAFPPNFVHSLDATHMLLSALASKQAGLTFAAVHDSFWTHACHVDTMSRVLRDAFVNLHSEDIVQKLRDEFVVRYKGYKTLVVVPESHPAGRAIMQHRKEISPIIEARKAEAEAARIAKEAQEQAEAIEAGLIEKPRKKNGPKLKPSKSKKISMTVVDDLMLELDRDRLLASKDPEERMKGEKMVTAASIYQSFGLTPDSDFDKVESAGFGEEMSSGGGDIDLLALQLQDTEGKKASTKASKAKAGAEEKEAKDGEEAKKKKPSPKGIWQRVYVWVDMEFPEVPQKGGFDVSRLKDSKYFFS</sequence>
<dbReference type="EMBL" id="JAVHNQ010000004">
    <property type="protein sequence ID" value="KAK6350230.1"/>
    <property type="molecule type" value="Genomic_DNA"/>
</dbReference>
<evidence type="ECO:0000256" key="2">
    <source>
        <dbReference type="ARBA" id="ARBA00004173"/>
    </source>
</evidence>
<evidence type="ECO:0000313" key="14">
    <source>
        <dbReference type="EMBL" id="KAK6350230.1"/>
    </source>
</evidence>
<dbReference type="PANTHER" id="PTHR10102:SF0">
    <property type="entry name" value="DNA-DIRECTED RNA POLYMERASE, MITOCHONDRIAL"/>
    <property type="match status" value="1"/>
</dbReference>
<dbReference type="Gene3D" id="1.10.150.20">
    <property type="entry name" value="5' to 3' exonuclease, C-terminal subdomain"/>
    <property type="match status" value="1"/>
</dbReference>
<evidence type="ECO:0000256" key="12">
    <source>
        <dbReference type="SAM" id="MobiDB-lite"/>
    </source>
</evidence>
<dbReference type="PANTHER" id="PTHR10102">
    <property type="entry name" value="DNA-DIRECTED RNA POLYMERASE, MITOCHONDRIAL"/>
    <property type="match status" value="1"/>
</dbReference>
<keyword evidence="6 11" id="KW-0548">Nucleotidyltransferase</keyword>
<comment type="subcellular location">
    <subcellularLocation>
        <location evidence="2">Mitochondrion</location>
    </subcellularLocation>
</comment>
<feature type="region of interest" description="Disordered" evidence="12">
    <location>
        <begin position="261"/>
        <end position="289"/>
    </location>
</feature>
<feature type="compositionally biased region" description="Low complexity" evidence="12">
    <location>
        <begin position="50"/>
        <end position="71"/>
    </location>
</feature>
<evidence type="ECO:0000256" key="5">
    <source>
        <dbReference type="ARBA" id="ARBA00022679"/>
    </source>
</evidence>
<dbReference type="GO" id="GO:0003899">
    <property type="term" value="F:DNA-directed RNA polymerase activity"/>
    <property type="evidence" value="ECO:0007669"/>
    <property type="project" value="UniProtKB-EC"/>
</dbReference>
<feature type="region of interest" description="Disordered" evidence="12">
    <location>
        <begin position="50"/>
        <end position="134"/>
    </location>
</feature>
<comment type="caution">
    <text evidence="14">The sequence shown here is derived from an EMBL/GenBank/DDBJ whole genome shotgun (WGS) entry which is preliminary data.</text>
</comment>
<accession>A0AAV9V2T7</accession>
<evidence type="ECO:0000256" key="3">
    <source>
        <dbReference type="ARBA" id="ARBA00009493"/>
    </source>
</evidence>
<feature type="region of interest" description="Disordered" evidence="12">
    <location>
        <begin position="1460"/>
        <end position="1493"/>
    </location>
</feature>
<dbReference type="Pfam" id="PF14700">
    <property type="entry name" value="RPOL_N"/>
    <property type="match status" value="1"/>
</dbReference>
<protein>
    <recommendedName>
        <fullName evidence="11">DNA-directed RNA polymerase</fullName>
        <ecNumber evidence="11">2.7.7.6</ecNumber>
    </recommendedName>
</protein>
<keyword evidence="4 11" id="KW-0240">DNA-directed RNA polymerase</keyword>
<keyword evidence="8" id="KW-0496">Mitochondrion</keyword>
<dbReference type="InterPro" id="IPR043502">
    <property type="entry name" value="DNA/RNA_pol_sf"/>
</dbReference>
<dbReference type="GO" id="GO:0001018">
    <property type="term" value="F:mitochondrial promoter sequence-specific DNA binding"/>
    <property type="evidence" value="ECO:0007669"/>
    <property type="project" value="TreeGrafter"/>
</dbReference>
<proteinExistence type="inferred from homology"/>
<gene>
    <name evidence="14" type="primary">RPO41</name>
    <name evidence="14" type="ORF">TWF696_006466</name>
</gene>
<evidence type="ECO:0000256" key="4">
    <source>
        <dbReference type="ARBA" id="ARBA00022478"/>
    </source>
</evidence>
<dbReference type="GO" id="GO:0006390">
    <property type="term" value="P:mitochondrial transcription"/>
    <property type="evidence" value="ECO:0007669"/>
    <property type="project" value="TreeGrafter"/>
</dbReference>
<dbReference type="FunFam" id="1.10.150.20:FF:000041">
    <property type="entry name" value="DNA-directed RNA polymerase"/>
    <property type="match status" value="1"/>
</dbReference>
<reference evidence="14 15" key="1">
    <citation type="submission" date="2019-10" db="EMBL/GenBank/DDBJ databases">
        <authorList>
            <person name="Palmer J.M."/>
        </authorList>
    </citation>
    <scope>NUCLEOTIDE SEQUENCE [LARGE SCALE GENOMIC DNA]</scope>
    <source>
        <strain evidence="14 15">TWF696</strain>
    </source>
</reference>
<evidence type="ECO:0000256" key="9">
    <source>
        <dbReference type="ARBA" id="ARBA00023163"/>
    </source>
</evidence>
<evidence type="ECO:0000313" key="15">
    <source>
        <dbReference type="Proteomes" id="UP001375240"/>
    </source>
</evidence>
<dbReference type="SUPFAM" id="SSF56672">
    <property type="entry name" value="DNA/RNA polymerases"/>
    <property type="match status" value="1"/>
</dbReference>
<feature type="compositionally biased region" description="Polar residues" evidence="12">
    <location>
        <begin position="78"/>
        <end position="93"/>
    </location>
</feature>
<dbReference type="GO" id="GO:0034245">
    <property type="term" value="C:mitochondrial DNA-directed RNA polymerase complex"/>
    <property type="evidence" value="ECO:0007669"/>
    <property type="project" value="TreeGrafter"/>
</dbReference>
<dbReference type="InterPro" id="IPR046950">
    <property type="entry name" value="DNA-dir_Rpol_C_phage-type"/>
</dbReference>
<keyword evidence="5 11" id="KW-0808">Transferase</keyword>
<feature type="domain" description="DNA-directed RNA polymerase N-terminal" evidence="13">
    <location>
        <begin position="454"/>
        <end position="786"/>
    </location>
</feature>
<evidence type="ECO:0000256" key="7">
    <source>
        <dbReference type="ARBA" id="ARBA00022946"/>
    </source>
</evidence>
<evidence type="ECO:0000256" key="10">
    <source>
        <dbReference type="ARBA" id="ARBA00048552"/>
    </source>
</evidence>
<evidence type="ECO:0000256" key="1">
    <source>
        <dbReference type="ARBA" id="ARBA00004026"/>
    </source>
</evidence>
<dbReference type="Pfam" id="PF00940">
    <property type="entry name" value="RNA_pol"/>
    <property type="match status" value="1"/>
</dbReference>
<dbReference type="Gene3D" id="1.10.287.260">
    <property type="match status" value="1"/>
</dbReference>
<keyword evidence="9 11" id="KW-0804">Transcription</keyword>
<dbReference type="PROSITE" id="PS00900">
    <property type="entry name" value="RNA_POL_PHAGE_1"/>
    <property type="match status" value="1"/>
</dbReference>
<dbReference type="EC" id="2.7.7.6" evidence="11"/>
<dbReference type="InterPro" id="IPR029262">
    <property type="entry name" value="RPOL_N"/>
</dbReference>
<comment type="catalytic activity">
    <reaction evidence="10 11">
        <text>RNA(n) + a ribonucleoside 5'-triphosphate = RNA(n+1) + diphosphate</text>
        <dbReference type="Rhea" id="RHEA:21248"/>
        <dbReference type="Rhea" id="RHEA-COMP:14527"/>
        <dbReference type="Rhea" id="RHEA-COMP:17342"/>
        <dbReference type="ChEBI" id="CHEBI:33019"/>
        <dbReference type="ChEBI" id="CHEBI:61557"/>
        <dbReference type="ChEBI" id="CHEBI:140395"/>
        <dbReference type="EC" id="2.7.7.6"/>
    </reaction>
</comment>
<keyword evidence="7" id="KW-0809">Transit peptide</keyword>
<dbReference type="Gene3D" id="1.10.1320.10">
    <property type="entry name" value="DNA-directed RNA polymerase, N-terminal domain"/>
    <property type="match status" value="1"/>
</dbReference>
<feature type="compositionally biased region" description="Low complexity" evidence="12">
    <location>
        <begin position="109"/>
        <end position="132"/>
    </location>
</feature>
<dbReference type="InterPro" id="IPR002092">
    <property type="entry name" value="DNA-dir_Rpol_phage-type"/>
</dbReference>
<dbReference type="InterPro" id="IPR037159">
    <property type="entry name" value="RNA_POL_N_sf"/>
</dbReference>
<comment type="similarity">
    <text evidence="3 11">Belongs to the phage and mitochondrial RNA polymerase family.</text>
</comment>